<dbReference type="SMART" id="SM00060">
    <property type="entry name" value="FN3"/>
    <property type="match status" value="3"/>
</dbReference>
<feature type="signal peptide" evidence="5">
    <location>
        <begin position="1"/>
        <end position="27"/>
    </location>
</feature>
<dbReference type="InterPro" id="IPR003961">
    <property type="entry name" value="FN3_dom"/>
</dbReference>
<dbReference type="CDD" id="cd00063">
    <property type="entry name" value="FN3"/>
    <property type="match status" value="3"/>
</dbReference>
<feature type="compositionally biased region" description="Basic and acidic residues" evidence="4">
    <location>
        <begin position="44"/>
        <end position="53"/>
    </location>
</feature>
<dbReference type="InterPro" id="IPR008979">
    <property type="entry name" value="Galactose-bd-like_sf"/>
</dbReference>
<evidence type="ECO:0000256" key="2">
    <source>
        <dbReference type="ARBA" id="ARBA00023157"/>
    </source>
</evidence>
<evidence type="ECO:0000259" key="7">
    <source>
        <dbReference type="PROSITE" id="PS50853"/>
    </source>
</evidence>
<dbReference type="InterPro" id="IPR000772">
    <property type="entry name" value="Ricin_B_lectin"/>
</dbReference>
<evidence type="ECO:0000256" key="5">
    <source>
        <dbReference type="SAM" id="SignalP"/>
    </source>
</evidence>
<dbReference type="PROSITE" id="PS50853">
    <property type="entry name" value="FN3"/>
    <property type="match status" value="3"/>
</dbReference>
<feature type="chain" id="PRO_5046102609" description="Glycoside hydrolase family 5" evidence="5">
    <location>
        <begin position="28"/>
        <end position="1237"/>
    </location>
</feature>
<keyword evidence="2" id="KW-1015">Disulfide bond</keyword>
<feature type="domain" description="F5/8 type C" evidence="6">
    <location>
        <begin position="16"/>
        <end position="156"/>
    </location>
</feature>
<dbReference type="InterPro" id="IPR017853">
    <property type="entry name" value="GH"/>
</dbReference>
<dbReference type="SMART" id="SM00458">
    <property type="entry name" value="RICIN"/>
    <property type="match status" value="1"/>
</dbReference>
<feature type="domain" description="Fibronectin type-III" evidence="7">
    <location>
        <begin position="715"/>
        <end position="803"/>
    </location>
</feature>
<proteinExistence type="predicted"/>
<dbReference type="Pfam" id="PF00150">
    <property type="entry name" value="Cellulase"/>
    <property type="match status" value="1"/>
</dbReference>
<dbReference type="Gene3D" id="2.80.10.50">
    <property type="match status" value="1"/>
</dbReference>
<evidence type="ECO:0000256" key="4">
    <source>
        <dbReference type="SAM" id="MobiDB-lite"/>
    </source>
</evidence>
<dbReference type="Gene3D" id="2.60.120.430">
    <property type="entry name" value="Galactose-binding lectin"/>
    <property type="match status" value="1"/>
</dbReference>
<dbReference type="Proteomes" id="UP000679992">
    <property type="component" value="Unassembled WGS sequence"/>
</dbReference>
<dbReference type="Pfam" id="PF14200">
    <property type="entry name" value="RicinB_lectin_2"/>
    <property type="match status" value="2"/>
</dbReference>
<dbReference type="CDD" id="cd00161">
    <property type="entry name" value="beta-trefoil_Ricin-like"/>
    <property type="match status" value="1"/>
</dbReference>
<dbReference type="PANTHER" id="PTHR44170">
    <property type="entry name" value="PROTEIN SIDEKICK"/>
    <property type="match status" value="1"/>
</dbReference>
<accession>A0ABQ4M9B8</accession>
<dbReference type="PROSITE" id="PS50022">
    <property type="entry name" value="FA58C_3"/>
    <property type="match status" value="1"/>
</dbReference>
<name>A0ABQ4M9B8_9BACL</name>
<dbReference type="RefSeq" id="WP_213654350.1">
    <property type="nucleotide sequence ID" value="NZ_BOSL01000004.1"/>
</dbReference>
<evidence type="ECO:0000256" key="1">
    <source>
        <dbReference type="ARBA" id="ARBA00022801"/>
    </source>
</evidence>
<feature type="domain" description="Fibronectin type-III" evidence="7">
    <location>
        <begin position="321"/>
        <end position="406"/>
    </location>
</feature>
<dbReference type="PANTHER" id="PTHR44170:SF6">
    <property type="entry name" value="CONTACTIN"/>
    <property type="match status" value="1"/>
</dbReference>
<dbReference type="Pfam" id="PF00041">
    <property type="entry name" value="fn3"/>
    <property type="match status" value="3"/>
</dbReference>
<dbReference type="InterPro" id="IPR036116">
    <property type="entry name" value="FN3_sf"/>
</dbReference>
<dbReference type="Gene3D" id="2.60.40.10">
    <property type="entry name" value="Immunoglobulins"/>
    <property type="match status" value="3"/>
</dbReference>
<dbReference type="Gene3D" id="2.60.120.260">
    <property type="entry name" value="Galactose-binding domain-like"/>
    <property type="match status" value="1"/>
</dbReference>
<organism evidence="8 9">
    <name type="scientific">Paenibacillus vini</name>
    <dbReference type="NCBI Taxonomy" id="1476024"/>
    <lineage>
        <taxon>Bacteria</taxon>
        <taxon>Bacillati</taxon>
        <taxon>Bacillota</taxon>
        <taxon>Bacilli</taxon>
        <taxon>Bacillales</taxon>
        <taxon>Paenibacillaceae</taxon>
        <taxon>Paenibacillus</taxon>
    </lineage>
</organism>
<dbReference type="InterPro" id="IPR000421">
    <property type="entry name" value="FA58C"/>
</dbReference>
<evidence type="ECO:0000313" key="8">
    <source>
        <dbReference type="EMBL" id="GIP52591.1"/>
    </source>
</evidence>
<dbReference type="InterPro" id="IPR035992">
    <property type="entry name" value="Ricin_B-like_lectins"/>
</dbReference>
<keyword evidence="3" id="KW-0326">Glycosidase</keyword>
<keyword evidence="5" id="KW-0732">Signal</keyword>
<gene>
    <name evidence="8" type="ORF">J42TS3_16260</name>
</gene>
<dbReference type="PROSITE" id="PS50231">
    <property type="entry name" value="RICIN_B_LECTIN"/>
    <property type="match status" value="1"/>
</dbReference>
<evidence type="ECO:0000256" key="3">
    <source>
        <dbReference type="ARBA" id="ARBA00023295"/>
    </source>
</evidence>
<keyword evidence="1" id="KW-0378">Hydrolase</keyword>
<dbReference type="InterPro" id="IPR013783">
    <property type="entry name" value="Ig-like_fold"/>
</dbReference>
<feature type="region of interest" description="Disordered" evidence="4">
    <location>
        <begin position="38"/>
        <end position="58"/>
    </location>
</feature>
<sequence length="1237" mass="131653">MKKILACMLIFGMIFSMMPSMSLSVKAATNVALNKAATASSVEDNDKTPDRAFDGNTSTRWSSNYSDPQWISVDLGAVTEINGVLLNWETAYGKSYQIQTSMDNNQWDTVYATTSGDGGIDSISFDAKSARYVRVYGTERGTQWGYSLWDFQVLAGGGEPEIPQNTIVSGTIYKLTAQHSGKNLEVAEGAAAEGANVHQWTDNGLPRQQWKVIDVGNGYYQLISQASGKVLEVAGSQSNDGANVQQWSASGQSNQKWKITDVGGGYYKLIVQSSGKALDVVGGYTQDGANVQQWTDNGNPQQKWKFTPVTTTTPDTTAPTAPSNLSSTAKTDTTVSLSWTASTDDVGVAGYDIYRGTALAGTSTTTSFTVTGLTANTVYSFTVKSRDAAGNASDASNPLTITTNPASSNHTGFYIEGTTLYDANGNPFVMRGVNHAHTWYKDQLSVAIPAIAATGANTVRIVLSDGQQWTKDSLSAIQSIITLCEQNKLVAVLEVHDGTGSDSQAVLDNIANYWIEMKSALIGKEKTVILNIANEWFGTWDGAGWAQGYTSVIPKLRNAGIKNTIMVDSAGWGQYPQSVFDYGTQVFNSDPLKNTMFSIHMYEYAGGNATTVKNNIDNVLNKNLALVIGEFGIKHTNGDVDEATIMSYSEEKNVGYLGWSWKGNGSGLEYLDMSNDWAGTSYTEQGNAIINGPNGIKATSEISSVFGGGTSDNQAPSQPKNLSGTSPTYSTVALTWTASTDNVGVTGYNVYKDGALVDITTSTTYTVTGLKANTNYAFTVKAVDAAGNLSAASNQASVTTMNSNDQTAPTAPSGLSVVPGITTARLSWTASTDDIGVAGYYVYNNGTSLIGTATATSYTASGLEGNTAYTFTVKAFDDAGNVSSASNAVTVTTGDPGQLQPMDPGIIDDYTDWYVGINGEDEPTTPTVAQLAPLENGGLNMSFNLQAENYPSIQLDPSPAANWSSYSNMNLILTNPNPVEIQLQPIVKDGAWKWVELGQYIKIPAKTTMMATVPLTALTNKEVNRIIFRVQGGGGNLVGSLQLHSVSFDLPAGAYAPEIAEMNRPKTASYYPWNFVDSAFTGTISSGLNGETISVNYAATLSDSISAGVATETKPGLGKGDDWSSYGSVSCTLTNTGTKPIHVSLVLRTGTDWIWEETGGQTATDPSVERVIGAGESVDVEYAFNAPIWKSKTTNWVNNTPLSDPTDIRAIEFKVYAGTGESVTAGTLNITNFQVNF</sequence>
<dbReference type="SUPFAM" id="SSF49785">
    <property type="entry name" value="Galactose-binding domain-like"/>
    <property type="match status" value="1"/>
</dbReference>
<dbReference type="SUPFAM" id="SSF51445">
    <property type="entry name" value="(Trans)glycosidases"/>
    <property type="match status" value="1"/>
</dbReference>
<dbReference type="InterPro" id="IPR001547">
    <property type="entry name" value="Glyco_hydro_5"/>
</dbReference>
<evidence type="ECO:0000259" key="6">
    <source>
        <dbReference type="PROSITE" id="PS50022"/>
    </source>
</evidence>
<protein>
    <recommendedName>
        <fullName evidence="10">Glycoside hydrolase family 5</fullName>
    </recommendedName>
</protein>
<evidence type="ECO:0000313" key="9">
    <source>
        <dbReference type="Proteomes" id="UP000679992"/>
    </source>
</evidence>
<comment type="caution">
    <text evidence="8">The sequence shown here is derived from an EMBL/GenBank/DDBJ whole genome shotgun (WGS) entry which is preliminary data.</text>
</comment>
<dbReference type="EMBL" id="BOSL01000004">
    <property type="protein sequence ID" value="GIP52591.1"/>
    <property type="molecule type" value="Genomic_DNA"/>
</dbReference>
<dbReference type="SUPFAM" id="SSF49265">
    <property type="entry name" value="Fibronectin type III"/>
    <property type="match status" value="2"/>
</dbReference>
<reference evidence="8 9" key="1">
    <citation type="submission" date="2021-03" db="EMBL/GenBank/DDBJ databases">
        <title>Antimicrobial resistance genes in bacteria isolated from Japanese honey, and their potential for conferring macrolide and lincosamide resistance in the American foulbrood pathogen Paenibacillus larvae.</title>
        <authorList>
            <person name="Okamoto M."/>
            <person name="Kumagai M."/>
            <person name="Kanamori H."/>
            <person name="Takamatsu D."/>
        </authorList>
    </citation>
    <scope>NUCLEOTIDE SEQUENCE [LARGE SCALE GENOMIC DNA]</scope>
    <source>
        <strain evidence="8 9">J42TS3</strain>
    </source>
</reference>
<dbReference type="Pfam" id="PF00754">
    <property type="entry name" value="F5_F8_type_C"/>
    <property type="match status" value="1"/>
</dbReference>
<feature type="domain" description="Fibronectin type-III" evidence="7">
    <location>
        <begin position="808"/>
        <end position="896"/>
    </location>
</feature>
<evidence type="ECO:0008006" key="10">
    <source>
        <dbReference type="Google" id="ProtNLM"/>
    </source>
</evidence>
<dbReference type="SUPFAM" id="SSF50370">
    <property type="entry name" value="Ricin B-like lectins"/>
    <property type="match status" value="1"/>
</dbReference>
<keyword evidence="9" id="KW-1185">Reference proteome</keyword>
<dbReference type="Gene3D" id="3.20.20.80">
    <property type="entry name" value="Glycosidases"/>
    <property type="match status" value="1"/>
</dbReference>